<keyword evidence="5" id="KW-0808">Transferase</keyword>
<accession>A0A7Z0LI85</accession>
<evidence type="ECO:0000256" key="2">
    <source>
        <dbReference type="ARBA" id="ARBA00004141"/>
    </source>
</evidence>
<keyword evidence="6 13" id="KW-0812">Transmembrane</keyword>
<dbReference type="PANTHER" id="PTHR45436:SF14">
    <property type="entry name" value="SENSOR PROTEIN QSEC"/>
    <property type="match status" value="1"/>
</dbReference>
<keyword evidence="17" id="KW-1185">Reference proteome</keyword>
<proteinExistence type="predicted"/>
<keyword evidence="4" id="KW-0597">Phosphoprotein</keyword>
<dbReference type="PROSITE" id="PS50109">
    <property type="entry name" value="HIS_KIN"/>
    <property type="match status" value="1"/>
</dbReference>
<dbReference type="PANTHER" id="PTHR45436">
    <property type="entry name" value="SENSOR HISTIDINE KINASE YKOH"/>
    <property type="match status" value="1"/>
</dbReference>
<comment type="catalytic activity">
    <reaction evidence="1">
        <text>ATP + protein L-histidine = ADP + protein N-phospho-L-histidine.</text>
        <dbReference type="EC" id="2.7.13.3"/>
    </reaction>
</comment>
<evidence type="ECO:0000313" key="17">
    <source>
        <dbReference type="Proteomes" id="UP000586119"/>
    </source>
</evidence>
<dbReference type="EMBL" id="JACCDF010000001">
    <property type="protein sequence ID" value="NYS59389.1"/>
    <property type="molecule type" value="Genomic_DNA"/>
</dbReference>
<dbReference type="InterPro" id="IPR013727">
    <property type="entry name" value="2CSK_N"/>
</dbReference>
<evidence type="ECO:0000256" key="3">
    <source>
        <dbReference type="ARBA" id="ARBA00012438"/>
    </source>
</evidence>
<evidence type="ECO:0000256" key="4">
    <source>
        <dbReference type="ARBA" id="ARBA00022553"/>
    </source>
</evidence>
<dbReference type="GO" id="GO:0005886">
    <property type="term" value="C:plasma membrane"/>
    <property type="evidence" value="ECO:0007669"/>
    <property type="project" value="TreeGrafter"/>
</dbReference>
<evidence type="ECO:0000256" key="1">
    <source>
        <dbReference type="ARBA" id="ARBA00000085"/>
    </source>
</evidence>
<evidence type="ECO:0000313" key="16">
    <source>
        <dbReference type="EMBL" id="NYS59389.1"/>
    </source>
</evidence>
<evidence type="ECO:0000259" key="14">
    <source>
        <dbReference type="PROSITE" id="PS50109"/>
    </source>
</evidence>
<keyword evidence="11" id="KW-0902">Two-component regulatory system</keyword>
<dbReference type="PRINTS" id="PR00344">
    <property type="entry name" value="BCTRLSENSOR"/>
</dbReference>
<dbReference type="InterPro" id="IPR036890">
    <property type="entry name" value="HATPase_C_sf"/>
</dbReference>
<feature type="domain" description="Histidine kinase" evidence="14">
    <location>
        <begin position="244"/>
        <end position="458"/>
    </location>
</feature>
<dbReference type="Gene3D" id="3.30.565.10">
    <property type="entry name" value="Histidine kinase-like ATPase, C-terminal domain"/>
    <property type="match status" value="1"/>
</dbReference>
<keyword evidence="8 16" id="KW-0418">Kinase</keyword>
<dbReference type="CDD" id="cd00082">
    <property type="entry name" value="HisKA"/>
    <property type="match status" value="1"/>
</dbReference>
<evidence type="ECO:0000256" key="12">
    <source>
        <dbReference type="ARBA" id="ARBA00023136"/>
    </source>
</evidence>
<dbReference type="InterPro" id="IPR003594">
    <property type="entry name" value="HATPase_dom"/>
</dbReference>
<dbReference type="Gene3D" id="1.10.287.130">
    <property type="match status" value="1"/>
</dbReference>
<dbReference type="GO" id="GO:0000155">
    <property type="term" value="F:phosphorelay sensor kinase activity"/>
    <property type="evidence" value="ECO:0007669"/>
    <property type="project" value="InterPro"/>
</dbReference>
<feature type="transmembrane region" description="Helical" evidence="13">
    <location>
        <begin position="169"/>
        <end position="191"/>
    </location>
</feature>
<dbReference type="Proteomes" id="UP000586119">
    <property type="component" value="Unassembled WGS sequence"/>
</dbReference>
<sequence>MSSIRRRTLSVTLLVLTVSMMLIGVISYVSATHEIEELYDAHLAQNARLLEGLLATPHINDNDALLQRLETALQRAAVANDAIPGHRYEGKFAFQLWEGESLLLSSFNAPSRPFAETPGYSDHQVDGDSWRVYSLMSTQPGRRILVAERADVRGELIQTFAFRSLIPDLIGLPILALMLWYAIGWGLAPLLRLTEQITNRNPDALQPLDVAPLPRELDTMVSALNRLMLRIRELRQREKRFIADAAHELRTPLTVMDLHAQNALEKQNTPEDREAALVEMRAGVLRTTRLVSQLLTLARLEPGNEDSIVFQPLHLFREAQETLAKLSPLASQHHQTLQLDANPEASWWITAEPGAIETLLQNLVSNALQHSPVGGTITVSLAKHTDHTTLIVADEGPGISPDKREQVMARFYRDSDNGGAGLGLSIVERIIHRHHGTLEMRNRATGGLSVEVTLPSQSPKVASTKTP</sequence>
<gene>
    <name evidence="16" type="ORF">HZS81_01200</name>
</gene>
<evidence type="ECO:0000256" key="8">
    <source>
        <dbReference type="ARBA" id="ARBA00022777"/>
    </source>
</evidence>
<evidence type="ECO:0000256" key="10">
    <source>
        <dbReference type="ARBA" id="ARBA00022989"/>
    </source>
</evidence>
<dbReference type="SMART" id="SM00388">
    <property type="entry name" value="HisKA"/>
    <property type="match status" value="1"/>
</dbReference>
<dbReference type="InterPro" id="IPR036097">
    <property type="entry name" value="HisK_dim/P_sf"/>
</dbReference>
<reference evidence="16 17" key="1">
    <citation type="journal article" date="2015" name="Int. J. Syst. Evol. Microbiol.">
        <title>Halomonas salicampi sp. nov., a halotolerant and alkalitolerant bacterium isolated from a saltern soil.</title>
        <authorList>
            <person name="Lee J.C."/>
            <person name="Kim Y.S."/>
            <person name="Yun B.S."/>
            <person name="Whang K.S."/>
        </authorList>
    </citation>
    <scope>NUCLEOTIDE SEQUENCE [LARGE SCALE GENOMIC DNA]</scope>
    <source>
        <strain evidence="16 17">BH103</strain>
    </source>
</reference>
<dbReference type="InterPro" id="IPR050428">
    <property type="entry name" value="TCS_sensor_his_kinase"/>
</dbReference>
<feature type="domain" description="HAMP" evidence="15">
    <location>
        <begin position="184"/>
        <end position="236"/>
    </location>
</feature>
<dbReference type="InterPro" id="IPR003660">
    <property type="entry name" value="HAMP_dom"/>
</dbReference>
<protein>
    <recommendedName>
        <fullName evidence="3">histidine kinase</fullName>
        <ecNumber evidence="3">2.7.13.3</ecNumber>
    </recommendedName>
</protein>
<organism evidence="16 17">
    <name type="scientific">Vreelandella salicampi</name>
    <dbReference type="NCBI Taxonomy" id="1449798"/>
    <lineage>
        <taxon>Bacteria</taxon>
        <taxon>Pseudomonadati</taxon>
        <taxon>Pseudomonadota</taxon>
        <taxon>Gammaproteobacteria</taxon>
        <taxon>Oceanospirillales</taxon>
        <taxon>Halomonadaceae</taxon>
        <taxon>Vreelandella</taxon>
    </lineage>
</organism>
<dbReference type="RefSeq" id="WP_179928725.1">
    <property type="nucleotide sequence ID" value="NZ_JACCDF010000001.1"/>
</dbReference>
<dbReference type="InterPro" id="IPR005467">
    <property type="entry name" value="His_kinase_dom"/>
</dbReference>
<keyword evidence="9" id="KW-0067">ATP-binding</keyword>
<evidence type="ECO:0000256" key="5">
    <source>
        <dbReference type="ARBA" id="ARBA00022679"/>
    </source>
</evidence>
<dbReference type="Pfam" id="PF00512">
    <property type="entry name" value="HisKA"/>
    <property type="match status" value="1"/>
</dbReference>
<comment type="caution">
    <text evidence="16">The sequence shown here is derived from an EMBL/GenBank/DDBJ whole genome shotgun (WGS) entry which is preliminary data.</text>
</comment>
<dbReference type="EC" id="2.7.13.3" evidence="3"/>
<dbReference type="SMART" id="SM00387">
    <property type="entry name" value="HATPase_c"/>
    <property type="match status" value="1"/>
</dbReference>
<dbReference type="Pfam" id="PF02518">
    <property type="entry name" value="HATPase_c"/>
    <property type="match status" value="1"/>
</dbReference>
<dbReference type="CDD" id="cd00075">
    <property type="entry name" value="HATPase"/>
    <property type="match status" value="1"/>
</dbReference>
<dbReference type="SUPFAM" id="SSF55874">
    <property type="entry name" value="ATPase domain of HSP90 chaperone/DNA topoisomerase II/histidine kinase"/>
    <property type="match status" value="1"/>
</dbReference>
<evidence type="ECO:0000256" key="13">
    <source>
        <dbReference type="SAM" id="Phobius"/>
    </source>
</evidence>
<dbReference type="GO" id="GO:0005524">
    <property type="term" value="F:ATP binding"/>
    <property type="evidence" value="ECO:0007669"/>
    <property type="project" value="UniProtKB-KW"/>
</dbReference>
<keyword evidence="12 13" id="KW-0472">Membrane</keyword>
<evidence type="ECO:0000256" key="6">
    <source>
        <dbReference type="ARBA" id="ARBA00022692"/>
    </source>
</evidence>
<dbReference type="PROSITE" id="PS50885">
    <property type="entry name" value="HAMP"/>
    <property type="match status" value="1"/>
</dbReference>
<dbReference type="InterPro" id="IPR003661">
    <property type="entry name" value="HisK_dim/P_dom"/>
</dbReference>
<dbReference type="Pfam" id="PF08521">
    <property type="entry name" value="2CSK_N"/>
    <property type="match status" value="1"/>
</dbReference>
<name>A0A7Z0LI85_9GAMM</name>
<keyword evidence="10 13" id="KW-1133">Transmembrane helix</keyword>
<evidence type="ECO:0000259" key="15">
    <source>
        <dbReference type="PROSITE" id="PS50885"/>
    </source>
</evidence>
<dbReference type="SUPFAM" id="SSF47384">
    <property type="entry name" value="Homodimeric domain of signal transducing histidine kinase"/>
    <property type="match status" value="1"/>
</dbReference>
<evidence type="ECO:0000256" key="7">
    <source>
        <dbReference type="ARBA" id="ARBA00022741"/>
    </source>
</evidence>
<dbReference type="InterPro" id="IPR004358">
    <property type="entry name" value="Sig_transdc_His_kin-like_C"/>
</dbReference>
<evidence type="ECO:0000256" key="9">
    <source>
        <dbReference type="ARBA" id="ARBA00022840"/>
    </source>
</evidence>
<keyword evidence="7" id="KW-0547">Nucleotide-binding</keyword>
<dbReference type="AlphaFoldDB" id="A0A7Z0LI85"/>
<comment type="subcellular location">
    <subcellularLocation>
        <location evidence="2">Membrane</location>
        <topology evidence="2">Multi-pass membrane protein</topology>
    </subcellularLocation>
</comment>
<evidence type="ECO:0000256" key="11">
    <source>
        <dbReference type="ARBA" id="ARBA00023012"/>
    </source>
</evidence>